<dbReference type="Proteomes" id="UP001156881">
    <property type="component" value="Unassembled WGS sequence"/>
</dbReference>
<protein>
    <submittedName>
        <fullName evidence="3">Uncharacterized protein</fullName>
    </submittedName>
</protein>
<dbReference type="InterPro" id="IPR023346">
    <property type="entry name" value="Lysozyme-like_dom_sf"/>
</dbReference>
<proteinExistence type="predicted"/>
<evidence type="ECO:0000313" key="4">
    <source>
        <dbReference type="Proteomes" id="UP000517759"/>
    </source>
</evidence>
<name>A0A7W6AS13_9HYPH</name>
<dbReference type="EMBL" id="JACIDN010000014">
    <property type="protein sequence ID" value="MBB3905581.1"/>
    <property type="molecule type" value="Genomic_DNA"/>
</dbReference>
<sequence length="255" mass="27848">MVASLDRAAFYVAVRKTPFGGSLSQKQVDGLNALLDACPPAMETSPLAYCLATTKWETGHAMWPVSENLNYSTAARIRQVWPSRFPTEASAQSYVRNPQSLANKVYGGRLGNKLPNDGWDFRGMGDFQATGRDNARRATGRLQDLAYLTKDQDLVVTPTLLLYPFIVASHPRSTEPAPRPAQTRPRRPCSVGRAADHQHLDLGRHHIEALGHVLAYLVQGARAARAGGAVDVDEGLDPQQMGRQRPAVRTALADP</sequence>
<accession>A0A7W6AS13</accession>
<dbReference type="Gene3D" id="1.10.530.10">
    <property type="match status" value="1"/>
</dbReference>
<organism evidence="3 4">
    <name type="scientific">Methylobacterium brachythecii</name>
    <dbReference type="NCBI Taxonomy" id="1176177"/>
    <lineage>
        <taxon>Bacteria</taxon>
        <taxon>Pseudomonadati</taxon>
        <taxon>Pseudomonadota</taxon>
        <taxon>Alphaproteobacteria</taxon>
        <taxon>Hyphomicrobiales</taxon>
        <taxon>Methylobacteriaceae</taxon>
        <taxon>Methylobacterium</taxon>
    </lineage>
</organism>
<evidence type="ECO:0000313" key="2">
    <source>
        <dbReference type="EMBL" id="GLS46569.1"/>
    </source>
</evidence>
<keyword evidence="5" id="KW-1185">Reference proteome</keyword>
<dbReference type="SUPFAM" id="SSF53955">
    <property type="entry name" value="Lysozyme-like"/>
    <property type="match status" value="1"/>
</dbReference>
<dbReference type="AlphaFoldDB" id="A0A7W6AS13"/>
<feature type="region of interest" description="Disordered" evidence="1">
    <location>
        <begin position="171"/>
        <end position="192"/>
    </location>
</feature>
<evidence type="ECO:0000256" key="1">
    <source>
        <dbReference type="SAM" id="MobiDB-lite"/>
    </source>
</evidence>
<evidence type="ECO:0000313" key="3">
    <source>
        <dbReference type="EMBL" id="MBB3905581.1"/>
    </source>
</evidence>
<evidence type="ECO:0000313" key="5">
    <source>
        <dbReference type="Proteomes" id="UP001156881"/>
    </source>
</evidence>
<dbReference type="EMBL" id="BSPG01000045">
    <property type="protein sequence ID" value="GLS46569.1"/>
    <property type="molecule type" value="Genomic_DNA"/>
</dbReference>
<dbReference type="Proteomes" id="UP000517759">
    <property type="component" value="Unassembled WGS sequence"/>
</dbReference>
<reference evidence="5" key="2">
    <citation type="journal article" date="2019" name="Int. J. Syst. Evol. Microbiol.">
        <title>The Global Catalogue of Microorganisms (GCM) 10K type strain sequencing project: providing services to taxonomists for standard genome sequencing and annotation.</title>
        <authorList>
            <consortium name="The Broad Institute Genomics Platform"/>
            <consortium name="The Broad Institute Genome Sequencing Center for Infectious Disease"/>
            <person name="Wu L."/>
            <person name="Ma J."/>
        </authorList>
    </citation>
    <scope>NUCLEOTIDE SEQUENCE [LARGE SCALE GENOMIC DNA]</scope>
    <source>
        <strain evidence="5">NBRC 107710</strain>
    </source>
</reference>
<reference evidence="2" key="1">
    <citation type="journal article" date="2014" name="Int. J. Syst. Evol. Microbiol.">
        <title>Complete genome of a new Firmicutes species belonging to the dominant human colonic microbiota ('Ruminococcus bicirculans') reveals two chromosomes and a selective capacity to utilize plant glucans.</title>
        <authorList>
            <consortium name="NISC Comparative Sequencing Program"/>
            <person name="Wegmann U."/>
            <person name="Louis P."/>
            <person name="Goesmann A."/>
            <person name="Henrissat B."/>
            <person name="Duncan S.H."/>
            <person name="Flint H.J."/>
        </authorList>
    </citation>
    <scope>NUCLEOTIDE SEQUENCE</scope>
    <source>
        <strain evidence="2">NBRC 107710</strain>
    </source>
</reference>
<comment type="caution">
    <text evidence="3">The sequence shown here is derived from an EMBL/GenBank/DDBJ whole genome shotgun (WGS) entry which is preliminary data.</text>
</comment>
<reference evidence="2" key="4">
    <citation type="submission" date="2023-01" db="EMBL/GenBank/DDBJ databases">
        <title>Draft genome sequence of Methylobacterium brachythecii strain NBRC 107710.</title>
        <authorList>
            <person name="Sun Q."/>
            <person name="Mori K."/>
        </authorList>
    </citation>
    <scope>NUCLEOTIDE SEQUENCE</scope>
    <source>
        <strain evidence="2">NBRC 107710</strain>
    </source>
</reference>
<feature type="region of interest" description="Disordered" evidence="1">
    <location>
        <begin position="234"/>
        <end position="255"/>
    </location>
</feature>
<gene>
    <name evidence="2" type="ORF">GCM10007884_45630</name>
    <name evidence="3" type="ORF">GGR33_005121</name>
</gene>
<reference evidence="3 4" key="3">
    <citation type="submission" date="2020-08" db="EMBL/GenBank/DDBJ databases">
        <title>Genomic Encyclopedia of Type Strains, Phase IV (KMG-IV): sequencing the most valuable type-strain genomes for metagenomic binning, comparative biology and taxonomic classification.</title>
        <authorList>
            <person name="Goeker M."/>
        </authorList>
    </citation>
    <scope>NUCLEOTIDE SEQUENCE [LARGE SCALE GENOMIC DNA]</scope>
    <source>
        <strain evidence="3 4">DSM 24105</strain>
    </source>
</reference>